<feature type="transmembrane region" description="Helical" evidence="2">
    <location>
        <begin position="178"/>
        <end position="196"/>
    </location>
</feature>
<accession>A0A2M9A4Z3</accession>
<dbReference type="InterPro" id="IPR029787">
    <property type="entry name" value="Nucleotide_cyclase"/>
</dbReference>
<keyword evidence="2" id="KW-1133">Transmembrane helix</keyword>
<dbReference type="PANTHER" id="PTHR45138:SF6">
    <property type="entry name" value="DIGUANYLATE CYCLASE DGCN"/>
    <property type="match status" value="1"/>
</dbReference>
<dbReference type="CDD" id="cd01949">
    <property type="entry name" value="GGDEF"/>
    <property type="match status" value="1"/>
</dbReference>
<feature type="transmembrane region" description="Helical" evidence="2">
    <location>
        <begin position="74"/>
        <end position="95"/>
    </location>
</feature>
<proteinExistence type="predicted"/>
<keyword evidence="5" id="KW-1185">Reference proteome</keyword>
<feature type="transmembrane region" description="Helical" evidence="2">
    <location>
        <begin position="147"/>
        <end position="166"/>
    </location>
</feature>
<feature type="domain" description="GGDEF" evidence="3">
    <location>
        <begin position="250"/>
        <end position="382"/>
    </location>
</feature>
<dbReference type="EC" id="2.7.7.65" evidence="1"/>
<dbReference type="InterPro" id="IPR050469">
    <property type="entry name" value="Diguanylate_Cyclase"/>
</dbReference>
<keyword evidence="2" id="KW-0812">Transmembrane</keyword>
<dbReference type="RefSeq" id="WP_100424827.1">
    <property type="nucleotide sequence ID" value="NZ_JAQXKX010000003.1"/>
</dbReference>
<dbReference type="InterPro" id="IPR043128">
    <property type="entry name" value="Rev_trsase/Diguanyl_cyclase"/>
</dbReference>
<evidence type="ECO:0000256" key="1">
    <source>
        <dbReference type="ARBA" id="ARBA00012528"/>
    </source>
</evidence>
<organism evidence="4 5">
    <name type="scientific">Hallerella succinigenes</name>
    <dbReference type="NCBI Taxonomy" id="1896222"/>
    <lineage>
        <taxon>Bacteria</taxon>
        <taxon>Pseudomonadati</taxon>
        <taxon>Fibrobacterota</taxon>
        <taxon>Fibrobacteria</taxon>
        <taxon>Fibrobacterales</taxon>
        <taxon>Fibrobacteraceae</taxon>
        <taxon>Hallerella</taxon>
    </lineage>
</organism>
<evidence type="ECO:0000313" key="5">
    <source>
        <dbReference type="Proteomes" id="UP000231134"/>
    </source>
</evidence>
<reference evidence="4 5" key="1">
    <citation type="submission" date="2017-11" db="EMBL/GenBank/DDBJ databases">
        <title>Animal gut microbial communities from fecal samples from Wisconsin, USA.</title>
        <authorList>
            <person name="Neumann A."/>
        </authorList>
    </citation>
    <scope>NUCLEOTIDE SEQUENCE [LARGE SCALE GENOMIC DNA]</scope>
    <source>
        <strain evidence="4 5">UWS3</strain>
    </source>
</reference>
<gene>
    <name evidence="4" type="ORF">BGX16_0716</name>
</gene>
<dbReference type="Proteomes" id="UP000231134">
    <property type="component" value="Unassembled WGS sequence"/>
</dbReference>
<evidence type="ECO:0000259" key="3">
    <source>
        <dbReference type="PROSITE" id="PS50887"/>
    </source>
</evidence>
<evidence type="ECO:0000313" key="4">
    <source>
        <dbReference type="EMBL" id="PJJ40774.1"/>
    </source>
</evidence>
<dbReference type="GO" id="GO:1902201">
    <property type="term" value="P:negative regulation of bacterial-type flagellum-dependent cell motility"/>
    <property type="evidence" value="ECO:0007669"/>
    <property type="project" value="TreeGrafter"/>
</dbReference>
<dbReference type="SUPFAM" id="SSF55073">
    <property type="entry name" value="Nucleotide cyclase"/>
    <property type="match status" value="1"/>
</dbReference>
<dbReference type="AlphaFoldDB" id="A0A2M9A4Z3"/>
<keyword evidence="2" id="KW-0472">Membrane</keyword>
<dbReference type="SMART" id="SM00267">
    <property type="entry name" value="GGDEF"/>
    <property type="match status" value="1"/>
</dbReference>
<dbReference type="EMBL" id="PGEX01000001">
    <property type="protein sequence ID" value="PJJ40774.1"/>
    <property type="molecule type" value="Genomic_DNA"/>
</dbReference>
<dbReference type="PANTHER" id="PTHR45138">
    <property type="entry name" value="REGULATORY COMPONENTS OF SENSORY TRANSDUCTION SYSTEM"/>
    <property type="match status" value="1"/>
</dbReference>
<dbReference type="NCBIfam" id="TIGR00254">
    <property type="entry name" value="GGDEF"/>
    <property type="match status" value="1"/>
</dbReference>
<dbReference type="GO" id="GO:0052621">
    <property type="term" value="F:diguanylate cyclase activity"/>
    <property type="evidence" value="ECO:0007669"/>
    <property type="project" value="UniProtKB-EC"/>
</dbReference>
<comment type="caution">
    <text evidence="4">The sequence shown here is derived from an EMBL/GenBank/DDBJ whole genome shotgun (WGS) entry which is preliminary data.</text>
</comment>
<dbReference type="InterPro" id="IPR000160">
    <property type="entry name" value="GGDEF_dom"/>
</dbReference>
<sequence>MQPTFDLLTICIANILGIILIGVLIAGNIWRFRDKTPENMTLMVLMFLTLSNCIADPVSYYFDGKPGDVARALIYLSNAWLYTSIMLTGLYWMRFLAIHLNGRFSQLHQGVLLVFIGTGAFLMLANFAQPIVFSVDSNNVYRRQAWYWYYLAVDYGILIDSLIFYSKTRMKGGILKHFPMWAYFIPALIGALIQSFFYGVSVVASTLAISVAGILANLQNEQIFRDNLTGLFNRAYLDYLLRKYPRIREYKITGIMLNLNNFKKINRTYGHKEGDKILGETARILQAAVSDMGLVTRYSSDEFIVLLKTQSDPVIQTCIEQINSRIDQYNYHNHSDYLLSVAIGTCKLDLNTQTTDDFVNELDKRMYENKREFYTRYAQYDRRKS</sequence>
<dbReference type="Gene3D" id="3.30.70.270">
    <property type="match status" value="1"/>
</dbReference>
<feature type="transmembrane region" description="Helical" evidence="2">
    <location>
        <begin position="6"/>
        <end position="30"/>
    </location>
</feature>
<dbReference type="OrthoDB" id="9804955at2"/>
<dbReference type="GO" id="GO:0043709">
    <property type="term" value="P:cell adhesion involved in single-species biofilm formation"/>
    <property type="evidence" value="ECO:0007669"/>
    <property type="project" value="TreeGrafter"/>
</dbReference>
<feature type="transmembrane region" description="Helical" evidence="2">
    <location>
        <begin position="107"/>
        <end position="127"/>
    </location>
</feature>
<evidence type="ECO:0000256" key="2">
    <source>
        <dbReference type="SAM" id="Phobius"/>
    </source>
</evidence>
<feature type="transmembrane region" description="Helical" evidence="2">
    <location>
        <begin position="42"/>
        <end position="62"/>
    </location>
</feature>
<protein>
    <recommendedName>
        <fullName evidence="1">diguanylate cyclase</fullName>
        <ecNumber evidence="1">2.7.7.65</ecNumber>
    </recommendedName>
</protein>
<dbReference type="GO" id="GO:0005886">
    <property type="term" value="C:plasma membrane"/>
    <property type="evidence" value="ECO:0007669"/>
    <property type="project" value="TreeGrafter"/>
</dbReference>
<dbReference type="Pfam" id="PF00990">
    <property type="entry name" value="GGDEF"/>
    <property type="match status" value="1"/>
</dbReference>
<dbReference type="PROSITE" id="PS50887">
    <property type="entry name" value="GGDEF"/>
    <property type="match status" value="1"/>
</dbReference>
<name>A0A2M9A4Z3_9BACT</name>